<dbReference type="KEGG" id="mrob:HH214_15705"/>
<dbReference type="Proteomes" id="UP000503278">
    <property type="component" value="Chromosome"/>
</dbReference>
<evidence type="ECO:0000256" key="1">
    <source>
        <dbReference type="SAM" id="Phobius"/>
    </source>
</evidence>
<gene>
    <name evidence="2" type="ORF">HH214_15705</name>
</gene>
<dbReference type="AlphaFoldDB" id="A0A7L5E548"/>
<accession>A0A7L5E548</accession>
<sequence length="404" mass="46537">MAKDIKAVKCPHCGSIYKTETKPDFYRCQNCGTEYFIDSDDVHIYHHHQPVTPVQSSAQVNTKLPVYILIGAVAFIVIMYFVTMLFQPKSTSTYNSYSTYKTPRMQYGSIVYMNTATGNPVYLRTGADQIDKGNNKTEMEMHAQFNDPITGKVIVDRVIDEPYKGDLRCDLKVKTYQTDLTYAIGCNATLFQLDTRNNNLIDITQSIFKTYPQLSSGVARLEFDYDKDMINVMNNEGDSYHYFPTLKKLVSSNEQAEQIWQKQFDRHFFEFGYLGSYFDEHKYNQLIENKYSHVTGQLLQRNLTPGRRYFDPKIIYQDGKNLLITVHTTAASNAPISIQNIDVTTGKINWVLPPDQYYLYSTIKCKQGFAIEYRKDEEADYAHGVLVISNTGKLIHNYQLGRTE</sequence>
<evidence type="ECO:0000313" key="3">
    <source>
        <dbReference type="Proteomes" id="UP000503278"/>
    </source>
</evidence>
<keyword evidence="1" id="KW-0812">Transmembrane</keyword>
<keyword evidence="1" id="KW-1133">Transmembrane helix</keyword>
<keyword evidence="1" id="KW-0472">Membrane</keyword>
<feature type="transmembrane region" description="Helical" evidence="1">
    <location>
        <begin position="66"/>
        <end position="86"/>
    </location>
</feature>
<evidence type="ECO:0000313" key="2">
    <source>
        <dbReference type="EMBL" id="QJD98440.1"/>
    </source>
</evidence>
<dbReference type="EMBL" id="CP051682">
    <property type="protein sequence ID" value="QJD98440.1"/>
    <property type="molecule type" value="Genomic_DNA"/>
</dbReference>
<protein>
    <submittedName>
        <fullName evidence="2">Uncharacterized protein</fullName>
    </submittedName>
</protein>
<organism evidence="2 3">
    <name type="scientific">Mucilaginibacter robiniae</name>
    <dbReference type="NCBI Taxonomy" id="2728022"/>
    <lineage>
        <taxon>Bacteria</taxon>
        <taxon>Pseudomonadati</taxon>
        <taxon>Bacteroidota</taxon>
        <taxon>Sphingobacteriia</taxon>
        <taxon>Sphingobacteriales</taxon>
        <taxon>Sphingobacteriaceae</taxon>
        <taxon>Mucilaginibacter</taxon>
    </lineage>
</organism>
<name>A0A7L5E548_9SPHI</name>
<reference evidence="2 3" key="1">
    <citation type="submission" date="2020-04" db="EMBL/GenBank/DDBJ databases">
        <title>Genome sequencing of novel species.</title>
        <authorList>
            <person name="Heo J."/>
            <person name="Kim S.-J."/>
            <person name="Kim J.-S."/>
            <person name="Hong S.-B."/>
            <person name="Kwon S.-W."/>
        </authorList>
    </citation>
    <scope>NUCLEOTIDE SEQUENCE [LARGE SCALE GENOMIC DNA]</scope>
    <source>
        <strain evidence="2 3">F39-2</strain>
    </source>
</reference>
<proteinExistence type="predicted"/>
<keyword evidence="3" id="KW-1185">Reference proteome</keyword>